<evidence type="ECO:0000256" key="1">
    <source>
        <dbReference type="ARBA" id="ARBA00023015"/>
    </source>
</evidence>
<protein>
    <submittedName>
        <fullName evidence="5">LacI family DNA-binding transcriptional regulator</fullName>
    </submittedName>
</protein>
<dbReference type="PRINTS" id="PR00036">
    <property type="entry name" value="HTHLACI"/>
</dbReference>
<accession>A0ABU9QHV8</accession>
<keyword evidence="1" id="KW-0805">Transcription regulation</keyword>
<name>A0ABU9QHV8_9BURK</name>
<dbReference type="PROSITE" id="PS50932">
    <property type="entry name" value="HTH_LACI_2"/>
    <property type="match status" value="1"/>
</dbReference>
<dbReference type="GO" id="GO:0003677">
    <property type="term" value="F:DNA binding"/>
    <property type="evidence" value="ECO:0007669"/>
    <property type="project" value="UniProtKB-KW"/>
</dbReference>
<evidence type="ECO:0000313" key="5">
    <source>
        <dbReference type="EMBL" id="MEM5289051.1"/>
    </source>
</evidence>
<dbReference type="SUPFAM" id="SSF53822">
    <property type="entry name" value="Periplasmic binding protein-like I"/>
    <property type="match status" value="1"/>
</dbReference>
<reference evidence="5 6" key="1">
    <citation type="submission" date="2024-01" db="EMBL/GenBank/DDBJ databases">
        <title>The diversity of rhizobia nodulating Mimosa spp. in eleven states of Brazil covering several biomes is determined by host plant, location, and edaphic factors.</title>
        <authorList>
            <person name="Rouws L."/>
            <person name="Barauna A."/>
            <person name="Beukes C."/>
            <person name="De Faria S.M."/>
            <person name="Gross E."/>
            <person name="Dos Reis Junior F.B."/>
            <person name="Simon M."/>
            <person name="Maluk M."/>
            <person name="Odee D.W."/>
            <person name="Kenicer G."/>
            <person name="Young J.P.W."/>
            <person name="Reis V.M."/>
            <person name="Zilli J."/>
            <person name="James E.K."/>
        </authorList>
    </citation>
    <scope>NUCLEOTIDE SEQUENCE [LARGE SCALE GENOMIC DNA]</scope>
    <source>
        <strain evidence="5 6">JPY77</strain>
    </source>
</reference>
<evidence type="ECO:0000313" key="6">
    <source>
        <dbReference type="Proteomes" id="UP001494588"/>
    </source>
</evidence>
<sequence length="360" mass="38701">MNTDARSPLPTSKDVARVAGVSQATVSRVLSNHAVNPETRERVLKAMEKIGYRPNLAARAMRTSQLGIVGVVVARLSNPLYPELLQHLGSALRAAGQQMVVWHSESGGEEAALNAASQGLVDGVIFAAATAASVRCIVGMARLVPVVLVHRGIESLDVDQIEVDNFDGGRLVAEYFLRAGRQRPAIIAGDRTINTVRSREDGFLAAMQNAGRASHPRVRVSFASYEEGFRVARELVSESSCDAIFCVNDVIALGCMDGLRSHGLRIPEDVWVVGYDDVAMSRWSSFDLTTIAQPLQKMAELATSTLLGRLANATQEAAPAHIVLPSVLVVRGSTANHAWPDPTQLSERAEKSEQTTLSNS</sequence>
<feature type="domain" description="HTH lacI-type" evidence="4">
    <location>
        <begin position="10"/>
        <end position="63"/>
    </location>
</feature>
<organism evidence="5 6">
    <name type="scientific">Paraburkholderia sabiae</name>
    <dbReference type="NCBI Taxonomy" id="273251"/>
    <lineage>
        <taxon>Bacteria</taxon>
        <taxon>Pseudomonadati</taxon>
        <taxon>Pseudomonadota</taxon>
        <taxon>Betaproteobacteria</taxon>
        <taxon>Burkholderiales</taxon>
        <taxon>Burkholderiaceae</taxon>
        <taxon>Paraburkholderia</taxon>
    </lineage>
</organism>
<dbReference type="Gene3D" id="1.10.260.40">
    <property type="entry name" value="lambda repressor-like DNA-binding domains"/>
    <property type="match status" value="1"/>
</dbReference>
<dbReference type="SUPFAM" id="SSF47413">
    <property type="entry name" value="lambda repressor-like DNA-binding domains"/>
    <property type="match status" value="1"/>
</dbReference>
<dbReference type="Pfam" id="PF00356">
    <property type="entry name" value="LacI"/>
    <property type="match status" value="1"/>
</dbReference>
<evidence type="ECO:0000256" key="2">
    <source>
        <dbReference type="ARBA" id="ARBA00023125"/>
    </source>
</evidence>
<comment type="caution">
    <text evidence="5">The sequence shown here is derived from an EMBL/GenBank/DDBJ whole genome shotgun (WGS) entry which is preliminary data.</text>
</comment>
<keyword evidence="6" id="KW-1185">Reference proteome</keyword>
<dbReference type="PANTHER" id="PTHR30146">
    <property type="entry name" value="LACI-RELATED TRANSCRIPTIONAL REPRESSOR"/>
    <property type="match status" value="1"/>
</dbReference>
<dbReference type="InterPro" id="IPR028082">
    <property type="entry name" value="Peripla_BP_I"/>
</dbReference>
<dbReference type="Gene3D" id="3.40.50.2300">
    <property type="match status" value="2"/>
</dbReference>
<dbReference type="InterPro" id="IPR000843">
    <property type="entry name" value="HTH_LacI"/>
</dbReference>
<dbReference type="EMBL" id="JAZHGC010000023">
    <property type="protein sequence ID" value="MEM5289051.1"/>
    <property type="molecule type" value="Genomic_DNA"/>
</dbReference>
<dbReference type="SMART" id="SM00354">
    <property type="entry name" value="HTH_LACI"/>
    <property type="match status" value="1"/>
</dbReference>
<proteinExistence type="predicted"/>
<dbReference type="PANTHER" id="PTHR30146:SF109">
    <property type="entry name" value="HTH-TYPE TRANSCRIPTIONAL REGULATOR GALS"/>
    <property type="match status" value="1"/>
</dbReference>
<dbReference type="Pfam" id="PF13377">
    <property type="entry name" value="Peripla_BP_3"/>
    <property type="match status" value="1"/>
</dbReference>
<dbReference type="InterPro" id="IPR046335">
    <property type="entry name" value="LacI/GalR-like_sensor"/>
</dbReference>
<dbReference type="RefSeq" id="WP_233472018.1">
    <property type="nucleotide sequence ID" value="NZ_CAJHCS010000025.1"/>
</dbReference>
<gene>
    <name evidence="5" type="ORF">V4C55_25285</name>
</gene>
<keyword evidence="2 5" id="KW-0238">DNA-binding</keyword>
<dbReference type="CDD" id="cd01392">
    <property type="entry name" value="HTH_LacI"/>
    <property type="match status" value="1"/>
</dbReference>
<dbReference type="InterPro" id="IPR010982">
    <property type="entry name" value="Lambda_DNA-bd_dom_sf"/>
</dbReference>
<dbReference type="CDD" id="cd06278">
    <property type="entry name" value="PBP1_LacI-like"/>
    <property type="match status" value="1"/>
</dbReference>
<evidence type="ECO:0000259" key="4">
    <source>
        <dbReference type="PROSITE" id="PS50932"/>
    </source>
</evidence>
<dbReference type="Proteomes" id="UP001494588">
    <property type="component" value="Unassembled WGS sequence"/>
</dbReference>
<keyword evidence="3" id="KW-0804">Transcription</keyword>
<evidence type="ECO:0000256" key="3">
    <source>
        <dbReference type="ARBA" id="ARBA00023163"/>
    </source>
</evidence>